<gene>
    <name evidence="1" type="ORF">E3P99_03474</name>
</gene>
<dbReference type="Gene3D" id="2.130.10.30">
    <property type="entry name" value="Regulator of chromosome condensation 1/beta-lactamase-inhibitor protein II"/>
    <property type="match status" value="1"/>
</dbReference>
<dbReference type="PANTHER" id="PTHR45982">
    <property type="entry name" value="REGULATOR OF CHROMOSOME CONDENSATION"/>
    <property type="match status" value="1"/>
</dbReference>
<dbReference type="OrthoDB" id="5370059at2759"/>
<keyword evidence="2" id="KW-1185">Reference proteome</keyword>
<dbReference type="Pfam" id="PF13540">
    <property type="entry name" value="RCC1_2"/>
    <property type="match status" value="1"/>
</dbReference>
<dbReference type="Proteomes" id="UP000310189">
    <property type="component" value="Unassembled WGS sequence"/>
</dbReference>
<dbReference type="SUPFAM" id="SSF50985">
    <property type="entry name" value="RCC1/BLIP-II"/>
    <property type="match status" value="1"/>
</dbReference>
<protein>
    <submittedName>
        <fullName evidence="1">Uncharacterized protein</fullName>
    </submittedName>
</protein>
<organism evidence="1 2">
    <name type="scientific">Wallemia hederae</name>
    <dbReference type="NCBI Taxonomy" id="1540922"/>
    <lineage>
        <taxon>Eukaryota</taxon>
        <taxon>Fungi</taxon>
        <taxon>Dikarya</taxon>
        <taxon>Basidiomycota</taxon>
        <taxon>Wallemiomycotina</taxon>
        <taxon>Wallemiomycetes</taxon>
        <taxon>Wallemiales</taxon>
        <taxon>Wallemiaceae</taxon>
        <taxon>Wallemia</taxon>
    </lineage>
</organism>
<dbReference type="EMBL" id="SPNW01000069">
    <property type="protein sequence ID" value="TIA86983.1"/>
    <property type="molecule type" value="Genomic_DNA"/>
</dbReference>
<evidence type="ECO:0000313" key="2">
    <source>
        <dbReference type="Proteomes" id="UP000310189"/>
    </source>
</evidence>
<dbReference type="InterPro" id="IPR009091">
    <property type="entry name" value="RCC1/BLIP-II"/>
</dbReference>
<proteinExistence type="predicted"/>
<reference evidence="1 2" key="1">
    <citation type="submission" date="2019-03" db="EMBL/GenBank/DDBJ databases">
        <title>Sequencing 23 genomes of Wallemia ichthyophaga.</title>
        <authorList>
            <person name="Gostincar C."/>
        </authorList>
    </citation>
    <scope>NUCLEOTIDE SEQUENCE [LARGE SCALE GENOMIC DNA]</scope>
    <source>
        <strain evidence="1 2">EXF-5753</strain>
    </source>
</reference>
<accession>A0A4V4LSL2</accession>
<evidence type="ECO:0000313" key="1">
    <source>
        <dbReference type="EMBL" id="TIA86983.1"/>
    </source>
</evidence>
<dbReference type="InterPro" id="IPR051553">
    <property type="entry name" value="Ran_GTPase-activating"/>
</dbReference>
<name>A0A4V4LSL2_9BASI</name>
<dbReference type="AlphaFoldDB" id="A0A4V4LSL2"/>
<dbReference type="PANTHER" id="PTHR45982:SF1">
    <property type="entry name" value="REGULATOR OF CHROMOSOME CONDENSATION"/>
    <property type="match status" value="1"/>
</dbReference>
<dbReference type="GO" id="GO:0005737">
    <property type="term" value="C:cytoplasm"/>
    <property type="evidence" value="ECO:0007669"/>
    <property type="project" value="TreeGrafter"/>
</dbReference>
<sequence>MFKSITNQVVRNGRLRPQIDFSVSVSNGEVLVSGRNAFGQLGHPRSVERLPASTPVPNLGEHDVKSAHTSLSNVYIRTATGVLSAGLNTDNQLGRDEMQTLSEEFKAVAYDFKSRGGVRQLSANGDTCAALTNDGCVVGWGNSEYGGLCVVEDRGLLPTSLSHHLDQAGCTYVDKVSIAGAHSWFMDDSGGIYAVGLRSVDGKPAIFTTPSLLKLPANAVNVWSGVHHSVALLQDGSLFIDGPQLDSFEVLAEDDADTLLQLAHTNTLNITFGLNGILLHS</sequence>
<comment type="caution">
    <text evidence="1">The sequence shown here is derived from an EMBL/GenBank/DDBJ whole genome shotgun (WGS) entry which is preliminary data.</text>
</comment>
<dbReference type="GO" id="GO:0005085">
    <property type="term" value="F:guanyl-nucleotide exchange factor activity"/>
    <property type="evidence" value="ECO:0007669"/>
    <property type="project" value="TreeGrafter"/>
</dbReference>